<feature type="region of interest" description="Disordered" evidence="1">
    <location>
        <begin position="47"/>
        <end position="67"/>
    </location>
</feature>
<name>A0A0M3JG93_ANISI</name>
<feature type="compositionally biased region" description="Basic and acidic residues" evidence="1">
    <location>
        <begin position="58"/>
        <end position="67"/>
    </location>
</feature>
<evidence type="ECO:0000256" key="1">
    <source>
        <dbReference type="SAM" id="MobiDB-lite"/>
    </source>
</evidence>
<reference evidence="2 3" key="1">
    <citation type="submission" date="2017-02" db="UniProtKB">
        <authorList>
            <consortium name="WormBaseParasite"/>
        </authorList>
    </citation>
    <scope>IDENTIFICATION</scope>
</reference>
<dbReference type="WBParaSite" id="ASIM_0000661801-mRNA-1">
    <property type="protein sequence ID" value="ASIM_0000661801-mRNA-1"/>
    <property type="gene ID" value="ASIM_0000661801"/>
</dbReference>
<dbReference type="Gene3D" id="3.30.830.10">
    <property type="entry name" value="Metalloenzyme, LuxS/M16 peptidase-like"/>
    <property type="match status" value="1"/>
</dbReference>
<feature type="compositionally biased region" description="Low complexity" evidence="1">
    <location>
        <begin position="48"/>
        <end position="57"/>
    </location>
</feature>
<evidence type="ECO:0000313" key="2">
    <source>
        <dbReference type="WBParaSite" id="ASIM_0000661801-mRNA-1"/>
    </source>
</evidence>
<dbReference type="AlphaFoldDB" id="A0A0M3JG93"/>
<proteinExistence type="predicted"/>
<organism evidence="3">
    <name type="scientific">Anisakis simplex</name>
    <name type="common">Herring worm</name>
    <dbReference type="NCBI Taxonomy" id="6269"/>
    <lineage>
        <taxon>Eukaryota</taxon>
        <taxon>Metazoa</taxon>
        <taxon>Ecdysozoa</taxon>
        <taxon>Nematoda</taxon>
        <taxon>Chromadorea</taxon>
        <taxon>Rhabditida</taxon>
        <taxon>Spirurina</taxon>
        <taxon>Ascaridomorpha</taxon>
        <taxon>Ascaridoidea</taxon>
        <taxon>Anisakidae</taxon>
        <taxon>Anisakis</taxon>
        <taxon>Anisakis simplex complex</taxon>
    </lineage>
</organism>
<dbReference type="WBParaSite" id="ASIM_0000664801-mRNA-1">
    <property type="protein sequence ID" value="ASIM_0000664801-mRNA-1"/>
    <property type="gene ID" value="ASIM_0000664801"/>
</dbReference>
<accession>A0A0M3JG93</accession>
<protein>
    <submittedName>
        <fullName evidence="2 3">BTHB domain-containing protein</fullName>
    </submittedName>
</protein>
<evidence type="ECO:0000313" key="3">
    <source>
        <dbReference type="WBParaSite" id="ASIM_0000664801-mRNA-1"/>
    </source>
</evidence>
<sequence length="67" mass="7741">LTKKDVIEFFDRHFSCDSPARRKLTTMIYANDMTEEMLDQANKRVERSAAGGDVAGDSAEKKVRWRF</sequence>